<dbReference type="Pfam" id="PF03099">
    <property type="entry name" value="BPL_LplA_LipB"/>
    <property type="match status" value="1"/>
</dbReference>
<dbReference type="PANTHER" id="PTHR12835">
    <property type="entry name" value="BIOTIN PROTEIN LIGASE"/>
    <property type="match status" value="1"/>
</dbReference>
<sequence length="374" mass="39581">MLKPTPIDPAEFSAAVLRETARLGVRLPRLQVLAETGSTNQVAWELAQAGAQPGTIVIALQQSAGRGQWGRQWSSPLGGLYLSRYFAPQLLPEDGAQLTLAAAWGLGQTLRDRGVPVALKWPNDLVVRGRKWGGLLTETRLVGGKIARAVTGLGLNWANPVPETGINATELFSKLEFPELGSPERLHDQSDQSSDQLVDRPGLLDPSSHLDPLGHWADRSSNSSKISDGSNSLHGASALANQASQLPPPPLLPPTDFPAEGGPPIRSLAELAALAIAGLDRGDRQLQTGGIESFLADYLELLETCGRSVQVGDRTGIAVGITSRGELRVKFSDQLAAELHLSPGAVRLGYARSPQSPESPGPDGGQVTGFLKNP</sequence>
<dbReference type="SUPFAM" id="SSF55681">
    <property type="entry name" value="Class II aaRS and biotin synthetases"/>
    <property type="match status" value="1"/>
</dbReference>
<keyword evidence="5" id="KW-1185">Reference proteome</keyword>
<dbReference type="InterPro" id="IPR004408">
    <property type="entry name" value="Biotin_CoA_COase_ligase"/>
</dbReference>
<dbReference type="RefSeq" id="WP_393010672.1">
    <property type="nucleotide sequence ID" value="NZ_JAZAQF010000016.1"/>
</dbReference>
<organism evidence="4 5">
    <name type="scientific">Limnothrix redekei LRLZ20PSL1</name>
    <dbReference type="NCBI Taxonomy" id="3112953"/>
    <lineage>
        <taxon>Bacteria</taxon>
        <taxon>Bacillati</taxon>
        <taxon>Cyanobacteriota</taxon>
        <taxon>Cyanophyceae</taxon>
        <taxon>Pseudanabaenales</taxon>
        <taxon>Pseudanabaenaceae</taxon>
        <taxon>Limnothrix</taxon>
    </lineage>
</organism>
<feature type="domain" description="BPL/LPL catalytic" evidence="3">
    <location>
        <begin position="15"/>
        <end position="205"/>
    </location>
</feature>
<feature type="region of interest" description="Disordered" evidence="2">
    <location>
        <begin position="181"/>
        <end position="264"/>
    </location>
</feature>
<dbReference type="Proteomes" id="UP001604335">
    <property type="component" value="Unassembled WGS sequence"/>
</dbReference>
<dbReference type="CDD" id="cd16442">
    <property type="entry name" value="BPL"/>
    <property type="match status" value="1"/>
</dbReference>
<evidence type="ECO:0000259" key="3">
    <source>
        <dbReference type="PROSITE" id="PS51733"/>
    </source>
</evidence>
<name>A0ABW7C605_9CYAN</name>
<feature type="compositionally biased region" description="Pro residues" evidence="2">
    <location>
        <begin position="246"/>
        <end position="256"/>
    </location>
</feature>
<dbReference type="InterPro" id="IPR004143">
    <property type="entry name" value="BPL_LPL_catalytic"/>
</dbReference>
<feature type="compositionally biased region" description="Low complexity" evidence="2">
    <location>
        <begin position="220"/>
        <end position="232"/>
    </location>
</feature>
<keyword evidence="1 4" id="KW-0436">Ligase</keyword>
<comment type="caution">
    <text evidence="4">The sequence shown here is derived from an EMBL/GenBank/DDBJ whole genome shotgun (WGS) entry which is preliminary data.</text>
</comment>
<dbReference type="PROSITE" id="PS51733">
    <property type="entry name" value="BPL_LPL_CATALYTIC"/>
    <property type="match status" value="1"/>
</dbReference>
<accession>A0ABW7C605</accession>
<gene>
    <name evidence="4" type="ORF">VPK24_03245</name>
</gene>
<dbReference type="EC" id="6.3.4.15" evidence="4"/>
<evidence type="ECO:0000313" key="5">
    <source>
        <dbReference type="Proteomes" id="UP001604335"/>
    </source>
</evidence>
<proteinExistence type="predicted"/>
<protein>
    <submittedName>
        <fullName evidence="4">Biotin--[acetyl-CoA-carboxylase] ligase</fullName>
        <ecNumber evidence="4">6.3.4.15</ecNumber>
    </submittedName>
</protein>
<dbReference type="PANTHER" id="PTHR12835:SF5">
    <property type="entry name" value="BIOTIN--PROTEIN LIGASE"/>
    <property type="match status" value="1"/>
</dbReference>
<evidence type="ECO:0000313" key="4">
    <source>
        <dbReference type="EMBL" id="MFG3816640.1"/>
    </source>
</evidence>
<dbReference type="GO" id="GO:0004077">
    <property type="term" value="F:biotin--[biotin carboxyl-carrier protein] ligase activity"/>
    <property type="evidence" value="ECO:0007669"/>
    <property type="project" value="UniProtKB-EC"/>
</dbReference>
<dbReference type="NCBIfam" id="TIGR00121">
    <property type="entry name" value="birA_ligase"/>
    <property type="match status" value="1"/>
</dbReference>
<dbReference type="InterPro" id="IPR045864">
    <property type="entry name" value="aa-tRNA-synth_II/BPL/LPL"/>
</dbReference>
<reference evidence="5" key="1">
    <citation type="journal article" date="2024" name="Algal Res.">
        <title>Biochemical, toxicological and genomic investigation of a high-biomass producing Limnothrix strain isolated from Italian shallow drinking water reservoir.</title>
        <authorList>
            <person name="Simonazzi M."/>
            <person name="Shishido T.K."/>
            <person name="Delbaje E."/>
            <person name="Wahlsten M."/>
            <person name="Fewer D.P."/>
            <person name="Sivonen K."/>
            <person name="Pezzolesi L."/>
            <person name="Pistocchi R."/>
        </authorList>
    </citation>
    <scope>NUCLEOTIDE SEQUENCE [LARGE SCALE GENOMIC DNA]</scope>
    <source>
        <strain evidence="5">LRLZ20PSL1</strain>
    </source>
</reference>
<dbReference type="EMBL" id="JAZAQF010000016">
    <property type="protein sequence ID" value="MFG3816640.1"/>
    <property type="molecule type" value="Genomic_DNA"/>
</dbReference>
<dbReference type="Gene3D" id="3.30.930.10">
    <property type="entry name" value="Bira Bifunctional Protein, Domain 2"/>
    <property type="match status" value="1"/>
</dbReference>
<feature type="region of interest" description="Disordered" evidence="2">
    <location>
        <begin position="348"/>
        <end position="374"/>
    </location>
</feature>
<evidence type="ECO:0000256" key="1">
    <source>
        <dbReference type="ARBA" id="ARBA00022598"/>
    </source>
</evidence>
<evidence type="ECO:0000256" key="2">
    <source>
        <dbReference type="SAM" id="MobiDB-lite"/>
    </source>
</evidence>